<dbReference type="eggNOG" id="KOG1621">
    <property type="taxonomic scope" value="Eukaryota"/>
</dbReference>
<evidence type="ECO:0000256" key="6">
    <source>
        <dbReference type="ARBA" id="ARBA00051963"/>
    </source>
</evidence>
<dbReference type="GeneTree" id="ENSGT00940000166410"/>
<protein>
    <recommendedName>
        <fullName evidence="7">Kinase</fullName>
        <ecNumber evidence="7">2.7.-.-</ecNumber>
    </recommendedName>
</protein>
<evidence type="ECO:0000256" key="3">
    <source>
        <dbReference type="ARBA" id="ARBA00022741"/>
    </source>
</evidence>
<reference evidence="10" key="1">
    <citation type="submission" date="2011-12" db="EMBL/GenBank/DDBJ databases">
        <title>The Draft Genome of Lepisosteus oculatus.</title>
        <authorList>
            <consortium name="The Broad Institute Genome Assembly &amp; Analysis Group"/>
            <consortium name="Computational R&amp;D Group"/>
            <consortium name="and Sequencing Platform"/>
            <person name="Di Palma F."/>
            <person name="Alfoldi J."/>
            <person name="Johnson J."/>
            <person name="Berlin A."/>
            <person name="Gnerre S."/>
            <person name="Jaffe D."/>
            <person name="MacCallum I."/>
            <person name="Young S."/>
            <person name="Walker B.J."/>
            <person name="Lander E.S."/>
            <person name="Lindblad-Toh K."/>
        </authorList>
    </citation>
    <scope>NUCLEOTIDE SEQUENCE [LARGE SCALE GENOMIC DNA]</scope>
</reference>
<evidence type="ECO:0000256" key="8">
    <source>
        <dbReference type="SAM" id="MobiDB-lite"/>
    </source>
</evidence>
<feature type="compositionally biased region" description="Low complexity" evidence="8">
    <location>
        <begin position="105"/>
        <end position="117"/>
    </location>
</feature>
<dbReference type="EC" id="2.7.-.-" evidence="7"/>
<keyword evidence="2 7" id="KW-0808">Transferase</keyword>
<dbReference type="HOGENOM" id="CLU_017767_1_1_1"/>
<keyword evidence="3" id="KW-0547">Nucleotide-binding</keyword>
<evidence type="ECO:0000256" key="1">
    <source>
        <dbReference type="ARBA" id="ARBA00007374"/>
    </source>
</evidence>
<dbReference type="GO" id="GO:0005524">
    <property type="term" value="F:ATP binding"/>
    <property type="evidence" value="ECO:0007669"/>
    <property type="project" value="UniProtKB-KW"/>
</dbReference>
<keyword evidence="5" id="KW-0067">ATP-binding</keyword>
<dbReference type="GO" id="GO:0005634">
    <property type="term" value="C:nucleus"/>
    <property type="evidence" value="ECO:0000318"/>
    <property type="project" value="GO_Central"/>
</dbReference>
<comment type="catalytic activity">
    <reaction evidence="6">
        <text>1D-myo-inositol 1,4,5-trisphosphate + ATP = 1D-myo-inositol 1,3,4,5-tetrakisphosphate + ADP + H(+)</text>
        <dbReference type="Rhea" id="RHEA:11020"/>
        <dbReference type="ChEBI" id="CHEBI:15378"/>
        <dbReference type="ChEBI" id="CHEBI:30616"/>
        <dbReference type="ChEBI" id="CHEBI:57895"/>
        <dbReference type="ChEBI" id="CHEBI:203600"/>
        <dbReference type="ChEBI" id="CHEBI:456216"/>
        <dbReference type="EC" id="2.7.1.127"/>
    </reaction>
    <physiologicalReaction direction="left-to-right" evidence="6">
        <dbReference type="Rhea" id="RHEA:11021"/>
    </physiologicalReaction>
</comment>
<evidence type="ECO:0000313" key="9">
    <source>
        <dbReference type="Ensembl" id="ENSLOCP00000018147.1"/>
    </source>
</evidence>
<sequence>MPKERRRSTRELSQTSGHGSSGTGSLKERRASRKVPEGCNGGSPVGELGSVAAGKARGSSPAGWNGLNNHRVPQVTITPEGGGCPREMQEEDWGDVNGPLRRKLSNSSLSSTGSSVFEESEDDILSDNETKSKGIVTLEPVEDTGINRPWSKIKTLVQWPFAASQRKRLSWVQLAGHKGSFKAGNEGTILKKFSENEKLCFEQLVGDVLYPYVPAYHGVVERDGDTYLQLTDLLGDFDGPCVMDCKMGIRTYLEDELVRARERPKLRKDMYKKMLEVDSEAPTPEEREQQAITKPRYMQWRETLSSTHTLGFRIEGIKKADGTCNTDFKKTRLKEDVSQVFIDFVEGNKNIISSYLKKLEEIRRVLESSEFFKKHEVIGSSLLFIHDRNEKANVWLIDFGKTTPLPEGQTLTHRLPWQEGNREDGYLWGLDNLLQLLADIPLQ</sequence>
<reference evidence="9" key="2">
    <citation type="submission" date="2025-08" db="UniProtKB">
        <authorList>
            <consortium name="Ensembl"/>
        </authorList>
    </citation>
    <scope>IDENTIFICATION</scope>
</reference>
<evidence type="ECO:0000256" key="4">
    <source>
        <dbReference type="ARBA" id="ARBA00022777"/>
    </source>
</evidence>
<dbReference type="GO" id="GO:0046854">
    <property type="term" value="P:phosphatidylinositol phosphate biosynthetic process"/>
    <property type="evidence" value="ECO:0000318"/>
    <property type="project" value="GO_Central"/>
</dbReference>
<dbReference type="Bgee" id="ENSLOCG00000014738">
    <property type="expression patterns" value="Expressed in zone of skin and 13 other cell types or tissues"/>
</dbReference>
<dbReference type="GO" id="GO:0005737">
    <property type="term" value="C:cytoplasm"/>
    <property type="evidence" value="ECO:0000318"/>
    <property type="project" value="GO_Central"/>
</dbReference>
<dbReference type="FunFam" id="3.30.470.160:FF:000001">
    <property type="entry name" value="Kinase"/>
    <property type="match status" value="1"/>
</dbReference>
<dbReference type="GO" id="GO:0000828">
    <property type="term" value="F:inositol hexakisphosphate kinase activity"/>
    <property type="evidence" value="ECO:0000318"/>
    <property type="project" value="GO_Central"/>
</dbReference>
<dbReference type="InterPro" id="IPR038286">
    <property type="entry name" value="IPK_sf"/>
</dbReference>
<dbReference type="InParanoid" id="W5NBY8"/>
<evidence type="ECO:0000256" key="5">
    <source>
        <dbReference type="ARBA" id="ARBA00022840"/>
    </source>
</evidence>
<evidence type="ECO:0000256" key="2">
    <source>
        <dbReference type="ARBA" id="ARBA00022679"/>
    </source>
</evidence>
<dbReference type="SUPFAM" id="SSF56104">
    <property type="entry name" value="SAICAR synthase-like"/>
    <property type="match status" value="1"/>
</dbReference>
<dbReference type="Gene3D" id="3.30.470.160">
    <property type="entry name" value="Inositol polyphosphate kinase"/>
    <property type="match status" value="1"/>
</dbReference>
<evidence type="ECO:0000256" key="7">
    <source>
        <dbReference type="RuleBase" id="RU363090"/>
    </source>
</evidence>
<proteinExistence type="inferred from homology"/>
<dbReference type="GO" id="GO:0032958">
    <property type="term" value="P:inositol phosphate biosynthetic process"/>
    <property type="evidence" value="ECO:0000318"/>
    <property type="project" value="GO_Central"/>
</dbReference>
<comment type="similarity">
    <text evidence="1 7">Belongs to the inositol phosphokinase (IPK) family.</text>
</comment>
<dbReference type="PANTHER" id="PTHR12400:SF55">
    <property type="entry name" value="INOSITOL-TRISPHOSPHATE 3-KINASE A"/>
    <property type="match status" value="1"/>
</dbReference>
<dbReference type="OMA" id="FQVFVEF"/>
<dbReference type="Pfam" id="PF03770">
    <property type="entry name" value="IPK"/>
    <property type="match status" value="1"/>
</dbReference>
<keyword evidence="4 7" id="KW-0418">Kinase</keyword>
<dbReference type="Proteomes" id="UP000018468">
    <property type="component" value="Unassembled WGS sequence"/>
</dbReference>
<dbReference type="InterPro" id="IPR005522">
    <property type="entry name" value="IPK"/>
</dbReference>
<dbReference type="STRING" id="7918.ENSLOCP00000018147"/>
<evidence type="ECO:0000313" key="10">
    <source>
        <dbReference type="Proteomes" id="UP000018468"/>
    </source>
</evidence>
<dbReference type="PANTHER" id="PTHR12400">
    <property type="entry name" value="INOSITOL POLYPHOSPHATE KINASE"/>
    <property type="match status" value="1"/>
</dbReference>
<organism evidence="9 10">
    <name type="scientific">Lepisosteus oculatus</name>
    <name type="common">Spotted gar</name>
    <dbReference type="NCBI Taxonomy" id="7918"/>
    <lineage>
        <taxon>Eukaryota</taxon>
        <taxon>Metazoa</taxon>
        <taxon>Chordata</taxon>
        <taxon>Craniata</taxon>
        <taxon>Vertebrata</taxon>
        <taxon>Euteleostomi</taxon>
        <taxon>Actinopterygii</taxon>
        <taxon>Neopterygii</taxon>
        <taxon>Holostei</taxon>
        <taxon>Semionotiformes</taxon>
        <taxon>Lepisosteidae</taxon>
        <taxon>Lepisosteus</taxon>
    </lineage>
</organism>
<reference evidence="9" key="3">
    <citation type="submission" date="2025-09" db="UniProtKB">
        <authorList>
            <consortium name="Ensembl"/>
        </authorList>
    </citation>
    <scope>IDENTIFICATION</scope>
</reference>
<name>W5NBY8_LEPOC</name>
<dbReference type="FunCoup" id="W5NBY8">
    <property type="interactions" value="379"/>
</dbReference>
<accession>W5NBY8</accession>
<feature type="region of interest" description="Disordered" evidence="8">
    <location>
        <begin position="1"/>
        <end position="125"/>
    </location>
</feature>
<dbReference type="Ensembl" id="ENSLOCT00000018179.1">
    <property type="protein sequence ID" value="ENSLOCP00000018147.1"/>
    <property type="gene ID" value="ENSLOCG00000014738.1"/>
</dbReference>
<dbReference type="GO" id="GO:0008440">
    <property type="term" value="F:inositol-1,4,5-trisphosphate 3-kinase activity"/>
    <property type="evidence" value="ECO:0007669"/>
    <property type="project" value="UniProtKB-EC"/>
</dbReference>
<keyword evidence="10" id="KW-1185">Reference proteome</keyword>
<dbReference type="AlphaFoldDB" id="W5NBY8"/>